<dbReference type="InterPro" id="IPR013767">
    <property type="entry name" value="PAS_fold"/>
</dbReference>
<dbReference type="GO" id="GO:0006355">
    <property type="term" value="P:regulation of DNA-templated transcription"/>
    <property type="evidence" value="ECO:0007669"/>
    <property type="project" value="InterPro"/>
</dbReference>
<comment type="caution">
    <text evidence="2">The sequence shown here is derived from an EMBL/GenBank/DDBJ whole genome shotgun (WGS) entry which is preliminary data.</text>
</comment>
<evidence type="ECO:0000313" key="2">
    <source>
        <dbReference type="EMBL" id="GAI64357.1"/>
    </source>
</evidence>
<evidence type="ECO:0000259" key="1">
    <source>
        <dbReference type="PROSITE" id="PS50112"/>
    </source>
</evidence>
<dbReference type="InterPro" id="IPR000014">
    <property type="entry name" value="PAS"/>
</dbReference>
<name>X1Q771_9ZZZZ</name>
<dbReference type="NCBIfam" id="TIGR00229">
    <property type="entry name" value="sensory_box"/>
    <property type="match status" value="1"/>
</dbReference>
<dbReference type="Gene3D" id="3.30.450.20">
    <property type="entry name" value="PAS domain"/>
    <property type="match status" value="2"/>
</dbReference>
<dbReference type="InterPro" id="IPR035965">
    <property type="entry name" value="PAS-like_dom_sf"/>
</dbReference>
<sequence length="108" mass="12361">MLGIRPCKESTITERIGYRFKDKEGNWRDFQSTGNILGNQLLFITRDITESKKSEEIIKQSEKKYRTLFEDMPGAYYQADTEGNVLIINPPGAKLLGYNSPKELIGKN</sequence>
<reference evidence="2" key="1">
    <citation type="journal article" date="2014" name="Front. Microbiol.">
        <title>High frequency of phylogenetically diverse reductive dehalogenase-homologous genes in deep subseafloor sedimentary metagenomes.</title>
        <authorList>
            <person name="Kawai M."/>
            <person name="Futagami T."/>
            <person name="Toyoda A."/>
            <person name="Takaki Y."/>
            <person name="Nishi S."/>
            <person name="Hori S."/>
            <person name="Arai W."/>
            <person name="Tsubouchi T."/>
            <person name="Morono Y."/>
            <person name="Uchiyama I."/>
            <person name="Ito T."/>
            <person name="Fujiyama A."/>
            <person name="Inagaki F."/>
            <person name="Takami H."/>
        </authorList>
    </citation>
    <scope>NUCLEOTIDE SEQUENCE</scope>
    <source>
        <strain evidence="2">Expedition CK06-06</strain>
    </source>
</reference>
<gene>
    <name evidence="2" type="ORF">S06H3_64974</name>
</gene>
<proteinExistence type="predicted"/>
<organism evidence="2">
    <name type="scientific">marine sediment metagenome</name>
    <dbReference type="NCBI Taxonomy" id="412755"/>
    <lineage>
        <taxon>unclassified sequences</taxon>
        <taxon>metagenomes</taxon>
        <taxon>ecological metagenomes</taxon>
    </lineage>
</organism>
<accession>X1Q771</accession>
<dbReference type="PROSITE" id="PS50112">
    <property type="entry name" value="PAS"/>
    <property type="match status" value="1"/>
</dbReference>
<dbReference type="EMBL" id="BARV01043566">
    <property type="protein sequence ID" value="GAI64357.1"/>
    <property type="molecule type" value="Genomic_DNA"/>
</dbReference>
<dbReference type="AlphaFoldDB" id="X1Q771"/>
<dbReference type="Pfam" id="PF00989">
    <property type="entry name" value="PAS"/>
    <property type="match status" value="1"/>
</dbReference>
<dbReference type="CDD" id="cd00130">
    <property type="entry name" value="PAS"/>
    <property type="match status" value="1"/>
</dbReference>
<protein>
    <recommendedName>
        <fullName evidence="1">PAS domain-containing protein</fullName>
    </recommendedName>
</protein>
<feature type="non-terminal residue" evidence="2">
    <location>
        <position position="108"/>
    </location>
</feature>
<dbReference type="SUPFAM" id="SSF55785">
    <property type="entry name" value="PYP-like sensor domain (PAS domain)"/>
    <property type="match status" value="1"/>
</dbReference>
<feature type="domain" description="PAS" evidence="1">
    <location>
        <begin position="61"/>
        <end position="99"/>
    </location>
</feature>